<feature type="region of interest" description="Disordered" evidence="1">
    <location>
        <begin position="1"/>
        <end position="27"/>
    </location>
</feature>
<protein>
    <submittedName>
        <fullName evidence="2">Uncharacterized protein</fullName>
    </submittedName>
</protein>
<accession>A0A6A6V0S5</accession>
<proteinExistence type="predicted"/>
<evidence type="ECO:0000313" key="3">
    <source>
        <dbReference type="Proteomes" id="UP000799440"/>
    </source>
</evidence>
<reference evidence="2" key="1">
    <citation type="journal article" date="2020" name="Stud. Mycol.">
        <title>101 Dothideomycetes genomes: a test case for predicting lifestyles and emergence of pathogens.</title>
        <authorList>
            <person name="Haridas S."/>
            <person name="Albert R."/>
            <person name="Binder M."/>
            <person name="Bloem J."/>
            <person name="Labutti K."/>
            <person name="Salamov A."/>
            <person name="Andreopoulos B."/>
            <person name="Baker S."/>
            <person name="Barry K."/>
            <person name="Bills G."/>
            <person name="Bluhm B."/>
            <person name="Cannon C."/>
            <person name="Castanera R."/>
            <person name="Culley D."/>
            <person name="Daum C."/>
            <person name="Ezra D."/>
            <person name="Gonzalez J."/>
            <person name="Henrissat B."/>
            <person name="Kuo A."/>
            <person name="Liang C."/>
            <person name="Lipzen A."/>
            <person name="Lutzoni F."/>
            <person name="Magnuson J."/>
            <person name="Mondo S."/>
            <person name="Nolan M."/>
            <person name="Ohm R."/>
            <person name="Pangilinan J."/>
            <person name="Park H.-J."/>
            <person name="Ramirez L."/>
            <person name="Alfaro M."/>
            <person name="Sun H."/>
            <person name="Tritt A."/>
            <person name="Yoshinaga Y."/>
            <person name="Zwiers L.-H."/>
            <person name="Turgeon B."/>
            <person name="Goodwin S."/>
            <person name="Spatafora J."/>
            <person name="Crous P."/>
            <person name="Grigoriev I."/>
        </authorList>
    </citation>
    <scope>NUCLEOTIDE SEQUENCE</scope>
    <source>
        <strain evidence="2">CBS 119925</strain>
    </source>
</reference>
<dbReference type="Proteomes" id="UP000799440">
    <property type="component" value="Unassembled WGS sequence"/>
</dbReference>
<dbReference type="AlphaFoldDB" id="A0A6A6V0S5"/>
<gene>
    <name evidence="2" type="ORF">M011DRAFT_471171</name>
</gene>
<organism evidence="2 3">
    <name type="scientific">Sporormia fimetaria CBS 119925</name>
    <dbReference type="NCBI Taxonomy" id="1340428"/>
    <lineage>
        <taxon>Eukaryota</taxon>
        <taxon>Fungi</taxon>
        <taxon>Dikarya</taxon>
        <taxon>Ascomycota</taxon>
        <taxon>Pezizomycotina</taxon>
        <taxon>Dothideomycetes</taxon>
        <taxon>Pleosporomycetidae</taxon>
        <taxon>Pleosporales</taxon>
        <taxon>Sporormiaceae</taxon>
        <taxon>Sporormia</taxon>
    </lineage>
</organism>
<evidence type="ECO:0000313" key="2">
    <source>
        <dbReference type="EMBL" id="KAF2743623.1"/>
    </source>
</evidence>
<sequence>MARCGRQCAQRGVHQPGSRTVTWPGKPLLLPPANQLVSRTPSKALSDDWSAHSTVPGTVGSPANADTRTSMLYMSSQGLLIPRESSPRA</sequence>
<keyword evidence="3" id="KW-1185">Reference proteome</keyword>
<name>A0A6A6V0S5_9PLEO</name>
<feature type="region of interest" description="Disordered" evidence="1">
    <location>
        <begin position="46"/>
        <end position="66"/>
    </location>
</feature>
<evidence type="ECO:0000256" key="1">
    <source>
        <dbReference type="SAM" id="MobiDB-lite"/>
    </source>
</evidence>
<dbReference type="EMBL" id="MU006595">
    <property type="protein sequence ID" value="KAF2743623.1"/>
    <property type="molecule type" value="Genomic_DNA"/>
</dbReference>